<sequence length="205" mass="22467">MVSERVLPPPLLTLAVVTVMFGHFHLAEAVERPEIIFDNLYHVVFTDSFLSRSILARYNNPPTPPSAPDDDDDDESVYEGYAQDGQGEEEKAKAQAASMNAYSIAMPVDGEEAGRSPQIGQESHLDQGREGLETESSCAYQNLRETARLGKVNAAYIPDNAKNSNNEYLCLNENAMCAENGDKSNTAGDPRSPGVYFELEKDTNS</sequence>
<keyword evidence="3" id="KW-1185">Reference proteome</keyword>
<comment type="caution">
    <text evidence="2">The sequence shown here is derived from an EMBL/GenBank/DDBJ whole genome shotgun (WGS) entry which is preliminary data.</text>
</comment>
<accession>A0AAV4FC63</accession>
<name>A0AAV4FC63_9GAST</name>
<feature type="region of interest" description="Disordered" evidence="1">
    <location>
        <begin position="111"/>
        <end position="134"/>
    </location>
</feature>
<evidence type="ECO:0000313" key="2">
    <source>
        <dbReference type="EMBL" id="GFR70817.1"/>
    </source>
</evidence>
<feature type="region of interest" description="Disordered" evidence="1">
    <location>
        <begin position="179"/>
        <end position="205"/>
    </location>
</feature>
<feature type="compositionally biased region" description="Acidic residues" evidence="1">
    <location>
        <begin position="68"/>
        <end position="77"/>
    </location>
</feature>
<evidence type="ECO:0000256" key="1">
    <source>
        <dbReference type="SAM" id="MobiDB-lite"/>
    </source>
</evidence>
<organism evidence="2 3">
    <name type="scientific">Elysia marginata</name>
    <dbReference type="NCBI Taxonomy" id="1093978"/>
    <lineage>
        <taxon>Eukaryota</taxon>
        <taxon>Metazoa</taxon>
        <taxon>Spiralia</taxon>
        <taxon>Lophotrochozoa</taxon>
        <taxon>Mollusca</taxon>
        <taxon>Gastropoda</taxon>
        <taxon>Heterobranchia</taxon>
        <taxon>Euthyneura</taxon>
        <taxon>Panpulmonata</taxon>
        <taxon>Sacoglossa</taxon>
        <taxon>Placobranchoidea</taxon>
        <taxon>Plakobranchidae</taxon>
        <taxon>Elysia</taxon>
    </lineage>
</organism>
<reference evidence="2 3" key="1">
    <citation type="journal article" date="2021" name="Elife">
        <title>Chloroplast acquisition without the gene transfer in kleptoplastic sea slugs, Plakobranchus ocellatus.</title>
        <authorList>
            <person name="Maeda T."/>
            <person name="Takahashi S."/>
            <person name="Yoshida T."/>
            <person name="Shimamura S."/>
            <person name="Takaki Y."/>
            <person name="Nagai Y."/>
            <person name="Toyoda A."/>
            <person name="Suzuki Y."/>
            <person name="Arimoto A."/>
            <person name="Ishii H."/>
            <person name="Satoh N."/>
            <person name="Nishiyama T."/>
            <person name="Hasebe M."/>
            <person name="Maruyama T."/>
            <person name="Minagawa J."/>
            <person name="Obokata J."/>
            <person name="Shigenobu S."/>
        </authorList>
    </citation>
    <scope>NUCLEOTIDE SEQUENCE [LARGE SCALE GENOMIC DNA]</scope>
</reference>
<feature type="compositionally biased region" description="Basic and acidic residues" evidence="1">
    <location>
        <begin position="123"/>
        <end position="132"/>
    </location>
</feature>
<proteinExistence type="predicted"/>
<dbReference type="EMBL" id="BMAT01004234">
    <property type="protein sequence ID" value="GFR70817.1"/>
    <property type="molecule type" value="Genomic_DNA"/>
</dbReference>
<feature type="region of interest" description="Disordered" evidence="1">
    <location>
        <begin position="60"/>
        <end position="95"/>
    </location>
</feature>
<gene>
    <name evidence="2" type="ORF">ElyMa_002081900</name>
</gene>
<evidence type="ECO:0000313" key="3">
    <source>
        <dbReference type="Proteomes" id="UP000762676"/>
    </source>
</evidence>
<protein>
    <submittedName>
        <fullName evidence="2">Uncharacterized protein</fullName>
    </submittedName>
</protein>
<dbReference type="Proteomes" id="UP000762676">
    <property type="component" value="Unassembled WGS sequence"/>
</dbReference>
<dbReference type="AlphaFoldDB" id="A0AAV4FC63"/>